<dbReference type="SUPFAM" id="SSF56281">
    <property type="entry name" value="Metallo-hydrolase/oxidoreductase"/>
    <property type="match status" value="1"/>
</dbReference>
<keyword evidence="2" id="KW-1185">Reference proteome</keyword>
<proteinExistence type="predicted"/>
<dbReference type="AlphaFoldDB" id="A0A8H6EA29"/>
<protein>
    <submittedName>
        <fullName evidence="1">Uncharacterized protein</fullName>
    </submittedName>
</protein>
<comment type="caution">
    <text evidence="1">The sequence shown here is derived from an EMBL/GenBank/DDBJ whole genome shotgun (WGS) entry which is preliminary data.</text>
</comment>
<evidence type="ECO:0000313" key="2">
    <source>
        <dbReference type="Proteomes" id="UP000541154"/>
    </source>
</evidence>
<sequence>MEVVATQDSVNHMATQLAREYRALWDGLFSRQIDTDSFQIGAKKLKDNRFSLEGHTLETAEVGHSDTDETTFLHVASLNMVVAGDIVYNDSRGGAWLVTLILLESYNPAIVVASPHSPGAMDGAFSIGASKEYTSTFSQLVQELTSAKELYD</sequence>
<dbReference type="InterPro" id="IPR036866">
    <property type="entry name" value="RibonucZ/Hydroxyglut_hydro"/>
</dbReference>
<dbReference type="EMBL" id="SPNV01000024">
    <property type="protein sequence ID" value="KAF5865097.1"/>
    <property type="molecule type" value="Genomic_DNA"/>
</dbReference>
<gene>
    <name evidence="1" type="ORF">ETB97_005338</name>
</gene>
<organism evidence="1 2">
    <name type="scientific">Petromyces alliaceus</name>
    <name type="common">Aspergillus alliaceus</name>
    <dbReference type="NCBI Taxonomy" id="209559"/>
    <lineage>
        <taxon>Eukaryota</taxon>
        <taxon>Fungi</taxon>
        <taxon>Dikarya</taxon>
        <taxon>Ascomycota</taxon>
        <taxon>Pezizomycotina</taxon>
        <taxon>Eurotiomycetes</taxon>
        <taxon>Eurotiomycetidae</taxon>
        <taxon>Eurotiales</taxon>
        <taxon>Aspergillaceae</taxon>
        <taxon>Aspergillus</taxon>
        <taxon>Aspergillus subgen. Circumdati</taxon>
    </lineage>
</organism>
<evidence type="ECO:0000313" key="1">
    <source>
        <dbReference type="EMBL" id="KAF5865097.1"/>
    </source>
</evidence>
<accession>A0A8H6EA29</accession>
<reference evidence="1 2" key="1">
    <citation type="submission" date="2019-04" db="EMBL/GenBank/DDBJ databases">
        <title>Aspergillus burnettii sp. nov., novel species from soil in southeast Queensland.</title>
        <authorList>
            <person name="Gilchrist C.L.M."/>
            <person name="Pitt J.I."/>
            <person name="Lange L."/>
            <person name="Lacey H.J."/>
            <person name="Vuong D."/>
            <person name="Midgley D.J."/>
            <person name="Greenfield P."/>
            <person name="Bradbury M."/>
            <person name="Lacey E."/>
            <person name="Busk P.K."/>
            <person name="Pilgaard B."/>
            <person name="Chooi Y.H."/>
            <person name="Piggott A.M."/>
        </authorList>
    </citation>
    <scope>NUCLEOTIDE SEQUENCE [LARGE SCALE GENOMIC DNA]</scope>
    <source>
        <strain evidence="1 2">FRR 5400</strain>
    </source>
</reference>
<dbReference type="Proteomes" id="UP000541154">
    <property type="component" value="Unassembled WGS sequence"/>
</dbReference>
<dbReference type="Gene3D" id="3.60.15.10">
    <property type="entry name" value="Ribonuclease Z/Hydroxyacylglutathione hydrolase-like"/>
    <property type="match status" value="1"/>
</dbReference>
<name>A0A8H6EA29_PETAA</name>